<sequence length="164" mass="18947">MVQTRLPDGHLTLVLLCSSLPDMASGERPANSQSQRLHLPHRSFDQVTDPDLRSSFIQTYMEALAVHQLLTCPWVKKRKEETRFLIVMNSQFSGSNPSLNTKSFGVKRIWEGLPAMPVPSRGREIERCTYIKYHYSSATIPRNLTFNITKTIRQDEWHALRKYT</sequence>
<accession>A0A485NL69</accession>
<dbReference type="PANTHER" id="PTHR32005">
    <property type="entry name" value="TRANSMEMBRANE PROTEIN 178B-RELATED"/>
    <property type="match status" value="1"/>
</dbReference>
<dbReference type="AlphaFoldDB" id="A0A485NL69"/>
<evidence type="ECO:0000313" key="3">
    <source>
        <dbReference type="Proteomes" id="UP000386466"/>
    </source>
</evidence>
<keyword evidence="2" id="KW-0472">Membrane</keyword>
<name>A0A485NL69_LYNPA</name>
<gene>
    <name evidence="2" type="ORF">LYPA_23C003897</name>
</gene>
<evidence type="ECO:0000256" key="1">
    <source>
        <dbReference type="SAM" id="SignalP"/>
    </source>
</evidence>
<proteinExistence type="predicted"/>
<dbReference type="GO" id="GO:0016020">
    <property type="term" value="C:membrane"/>
    <property type="evidence" value="ECO:0007669"/>
    <property type="project" value="TreeGrafter"/>
</dbReference>
<keyword evidence="2" id="KW-0812">Transmembrane</keyword>
<protein>
    <submittedName>
        <fullName evidence="2">Transmembrane protein 178-like</fullName>
    </submittedName>
</protein>
<organism evidence="2 3">
    <name type="scientific">Lynx pardinus</name>
    <name type="common">Iberian lynx</name>
    <name type="synonym">Felis pardina</name>
    <dbReference type="NCBI Taxonomy" id="191816"/>
    <lineage>
        <taxon>Eukaryota</taxon>
        <taxon>Metazoa</taxon>
        <taxon>Chordata</taxon>
        <taxon>Craniata</taxon>
        <taxon>Vertebrata</taxon>
        <taxon>Euteleostomi</taxon>
        <taxon>Mammalia</taxon>
        <taxon>Eutheria</taxon>
        <taxon>Laurasiatheria</taxon>
        <taxon>Carnivora</taxon>
        <taxon>Feliformia</taxon>
        <taxon>Felidae</taxon>
        <taxon>Felinae</taxon>
        <taxon>Lynx</taxon>
    </lineage>
</organism>
<dbReference type="EMBL" id="CAAGRJ010017537">
    <property type="protein sequence ID" value="VFV32878.1"/>
    <property type="molecule type" value="Genomic_DNA"/>
</dbReference>
<dbReference type="InterPro" id="IPR039625">
    <property type="entry name" value="T178A/B"/>
</dbReference>
<feature type="chain" id="PRO_5019773726" evidence="1">
    <location>
        <begin position="27"/>
        <end position="164"/>
    </location>
</feature>
<feature type="signal peptide" evidence="1">
    <location>
        <begin position="1"/>
        <end position="26"/>
    </location>
</feature>
<reference evidence="2 3" key="1">
    <citation type="submission" date="2019-01" db="EMBL/GenBank/DDBJ databases">
        <authorList>
            <person name="Alioto T."/>
            <person name="Alioto T."/>
        </authorList>
    </citation>
    <scope>NUCLEOTIDE SEQUENCE [LARGE SCALE GENOMIC DNA]</scope>
</reference>
<evidence type="ECO:0000313" key="2">
    <source>
        <dbReference type="EMBL" id="VFV32878.1"/>
    </source>
</evidence>
<keyword evidence="3" id="KW-1185">Reference proteome</keyword>
<dbReference type="PANTHER" id="PTHR32005:SF1">
    <property type="entry name" value="TRANSMEMBRANE PROTEIN 178B"/>
    <property type="match status" value="1"/>
</dbReference>
<dbReference type="Proteomes" id="UP000386466">
    <property type="component" value="Unassembled WGS sequence"/>
</dbReference>
<keyword evidence="1" id="KW-0732">Signal</keyword>